<dbReference type="SUPFAM" id="SSF88713">
    <property type="entry name" value="Glycoside hydrolase/deacetylase"/>
    <property type="match status" value="1"/>
</dbReference>
<organism evidence="1 2">
    <name type="scientific">Halolamina litorea</name>
    <dbReference type="NCBI Taxonomy" id="1515593"/>
    <lineage>
        <taxon>Archaea</taxon>
        <taxon>Methanobacteriati</taxon>
        <taxon>Methanobacteriota</taxon>
        <taxon>Stenosarchaea group</taxon>
        <taxon>Halobacteria</taxon>
        <taxon>Halobacteriales</taxon>
        <taxon>Haloferacaceae</taxon>
    </lineage>
</organism>
<protein>
    <submittedName>
        <fullName evidence="1">Polysaccharide deacetylase family protein</fullName>
    </submittedName>
</protein>
<reference evidence="1 2" key="1">
    <citation type="journal article" date="2019" name="Int. J. Syst. Evol. Microbiol.">
        <title>The Global Catalogue of Microorganisms (GCM) 10K type strain sequencing project: providing services to taxonomists for standard genome sequencing and annotation.</title>
        <authorList>
            <consortium name="The Broad Institute Genomics Platform"/>
            <consortium name="The Broad Institute Genome Sequencing Center for Infectious Disease"/>
            <person name="Wu L."/>
            <person name="Ma J."/>
        </authorList>
    </citation>
    <scope>NUCLEOTIDE SEQUENCE [LARGE SCALE GENOMIC DNA]</scope>
    <source>
        <strain evidence="1 2">CGMCC 1.12859</strain>
    </source>
</reference>
<dbReference type="RefSeq" id="WP_267648085.1">
    <property type="nucleotide sequence ID" value="NZ_JANHGR010000003.1"/>
</dbReference>
<dbReference type="AlphaFoldDB" id="A0ABD6BU08"/>
<dbReference type="InterPro" id="IPR011330">
    <property type="entry name" value="Glyco_hydro/deAcase_b/a-brl"/>
</dbReference>
<evidence type="ECO:0000313" key="2">
    <source>
        <dbReference type="Proteomes" id="UP001597139"/>
    </source>
</evidence>
<dbReference type="EMBL" id="JBHUCZ010000012">
    <property type="protein sequence ID" value="MFD1568587.1"/>
    <property type="molecule type" value="Genomic_DNA"/>
</dbReference>
<accession>A0ABD6BU08</accession>
<gene>
    <name evidence="1" type="ORF">ACFSAU_13915</name>
</gene>
<name>A0ABD6BU08_9EURY</name>
<dbReference type="CDD" id="cd10931">
    <property type="entry name" value="CE4_u7"/>
    <property type="match status" value="1"/>
</dbReference>
<evidence type="ECO:0000313" key="1">
    <source>
        <dbReference type="EMBL" id="MFD1568587.1"/>
    </source>
</evidence>
<dbReference type="Proteomes" id="UP001597139">
    <property type="component" value="Unassembled WGS sequence"/>
</dbReference>
<comment type="caution">
    <text evidence="1">The sequence shown here is derived from an EMBL/GenBank/DDBJ whole genome shotgun (WGS) entry which is preliminary data.</text>
</comment>
<dbReference type="Gene3D" id="3.20.20.370">
    <property type="entry name" value="Glycoside hydrolase/deacetylase"/>
    <property type="match status" value="1"/>
</dbReference>
<keyword evidence="2" id="KW-1185">Reference proteome</keyword>
<proteinExistence type="predicted"/>
<sequence>MSGNPPDAADFPGLEGEERPIPDGHEFVLLLTHDVDRPYKTFQAPYYALRGQGNRLKHLASLLPGREPYWQFETVMALERSLGVRSAFYFLSEQRVWERPPREWLSPRTWQLFAGRYSLSDPAIQHVVETLDDGGWEVGLHGSYDSPDDRGRLRDELAAIEDVLGDDVTGGRQHYLNLEVPETWRHYRDLGLRYDTSLGSSEETGFDHGYGLKRPFDDEFVVFPLTIMENALPDPSERFDDAWGICADLLHEAAENDAVMTVLWHPRTFSATDFPGYGQLYRRLVQTALDLGAWVGSPAEFYEVAALDRPQAQTH</sequence>